<proteinExistence type="predicted"/>
<accession>A0A4P8PTA9</accession>
<dbReference type="EMBL" id="MK249143">
    <property type="protein sequence ID" value="QCQ84654.1"/>
    <property type="molecule type" value="Genomic_DNA"/>
</dbReference>
<evidence type="ECO:0000259" key="1">
    <source>
        <dbReference type="Pfam" id="PF23343"/>
    </source>
</evidence>
<sequence length="276" mass="32565">MPRNLTERLMLPCGTCVGCIMQRARSTAVRCMHEAQMHEFNSFLTLTYDDDHLPHDHSLRKDHFQKFINALRSEMRRKDWGTVRYLMCGEYGDNNYRPHYHALLFGMDFPDKKAWRKQRGHTLYRSALLERLWPYGFSEIGSVTFQSAAYVARYVLKKHRGDQPTVYVDPDTGEIHKLLPEYTCRSLKPGLGESWFLTYKSDVYPHDFCVVKATKVRTPRYYDVLLERHFGGAELELVKKARIDRAEVYQEDLTPKRLRVQEKIQQAKIKLLKRTV</sequence>
<name>A0A4P8PTA9_9VIRU</name>
<feature type="domain" description="Replication-associated protein ORF2/G2P" evidence="1">
    <location>
        <begin position="41"/>
        <end position="158"/>
    </location>
</feature>
<organism evidence="2">
    <name type="scientific">Blackfly microvirus SF02</name>
    <dbReference type="NCBI Taxonomy" id="2576452"/>
    <lineage>
        <taxon>Viruses</taxon>
        <taxon>Monodnaviria</taxon>
        <taxon>Sangervirae</taxon>
        <taxon>Phixviricota</taxon>
        <taxon>Malgrandaviricetes</taxon>
        <taxon>Petitvirales</taxon>
        <taxon>Microviridae</taxon>
        <taxon>Microvirus</taxon>
    </lineage>
</organism>
<dbReference type="InterPro" id="IPR056906">
    <property type="entry name" value="ORF2/G2P_dom"/>
</dbReference>
<evidence type="ECO:0000313" key="2">
    <source>
        <dbReference type="EMBL" id="QCQ84654.1"/>
    </source>
</evidence>
<dbReference type="Proteomes" id="UP000322890">
    <property type="component" value="Segment"/>
</dbReference>
<protein>
    <submittedName>
        <fullName evidence="2">Replication initiator protein</fullName>
    </submittedName>
</protein>
<reference evidence="2" key="1">
    <citation type="submission" date="2018-12" db="EMBL/GenBank/DDBJ databases">
        <title>Singled stranded DNA viruses identified in blackflies (Austrosimulium ungulatum) sampled in New Zealand.</title>
        <authorList>
            <person name="Kraberger S."/>
            <person name="Fontenele R.S."/>
            <person name="Schmidlin K."/>
            <person name="Walters M."/>
            <person name="Varsani A."/>
        </authorList>
    </citation>
    <scope>NUCLEOTIDE SEQUENCE [LARGE SCALE GENOMIC DNA]</scope>
    <source>
        <strain evidence="2">031</strain>
    </source>
</reference>
<dbReference type="Pfam" id="PF23343">
    <property type="entry name" value="REP_ORF2-G2P"/>
    <property type="match status" value="1"/>
</dbReference>